<feature type="transmembrane region" description="Helical" evidence="8">
    <location>
        <begin position="86"/>
        <end position="107"/>
    </location>
</feature>
<dbReference type="SUPFAM" id="SSF103473">
    <property type="entry name" value="MFS general substrate transporter"/>
    <property type="match status" value="1"/>
</dbReference>
<dbReference type="AlphaFoldDB" id="A0A7G7YQP9"/>
<feature type="transmembrane region" description="Helical" evidence="8">
    <location>
        <begin position="119"/>
        <end position="143"/>
    </location>
</feature>
<evidence type="ECO:0000256" key="7">
    <source>
        <dbReference type="SAM" id="MobiDB-lite"/>
    </source>
</evidence>
<feature type="transmembrane region" description="Helical" evidence="8">
    <location>
        <begin position="58"/>
        <end position="80"/>
    </location>
</feature>
<dbReference type="InterPro" id="IPR005829">
    <property type="entry name" value="Sugar_transporter_CS"/>
</dbReference>
<accession>A0A7G7YQP9</accession>
<reference evidence="10 11" key="1">
    <citation type="submission" date="2019-12" db="EMBL/GenBank/DDBJ databases">
        <title>Corynebacterium sp. nov., isolated from feces of the Anser Albifrons in China.</title>
        <authorList>
            <person name="Liu Q."/>
        </authorList>
    </citation>
    <scope>NUCLEOTIDE SEQUENCE [LARGE SCALE GENOMIC DNA]</scope>
    <source>
        <strain evidence="10 11">23H37-10</strain>
    </source>
</reference>
<dbReference type="GO" id="GO:0005886">
    <property type="term" value="C:plasma membrane"/>
    <property type="evidence" value="ECO:0007669"/>
    <property type="project" value="UniProtKB-SubCell"/>
</dbReference>
<keyword evidence="6 8" id="KW-0472">Membrane</keyword>
<evidence type="ECO:0000256" key="5">
    <source>
        <dbReference type="ARBA" id="ARBA00022989"/>
    </source>
</evidence>
<feature type="transmembrane region" description="Helical" evidence="8">
    <location>
        <begin position="378"/>
        <end position="397"/>
    </location>
</feature>
<dbReference type="Pfam" id="PF07690">
    <property type="entry name" value="MFS_1"/>
    <property type="match status" value="1"/>
</dbReference>
<keyword evidence="11" id="KW-1185">Reference proteome</keyword>
<dbReference type="InterPro" id="IPR020846">
    <property type="entry name" value="MFS_dom"/>
</dbReference>
<feature type="transmembrane region" description="Helical" evidence="8">
    <location>
        <begin position="226"/>
        <end position="252"/>
    </location>
</feature>
<feature type="transmembrane region" description="Helical" evidence="8">
    <location>
        <begin position="348"/>
        <end position="372"/>
    </location>
</feature>
<organism evidence="10 11">
    <name type="scientific">Corynebacterium anserum</name>
    <dbReference type="NCBI Taxonomy" id="2684406"/>
    <lineage>
        <taxon>Bacteria</taxon>
        <taxon>Bacillati</taxon>
        <taxon>Actinomycetota</taxon>
        <taxon>Actinomycetes</taxon>
        <taxon>Mycobacteriales</taxon>
        <taxon>Corynebacteriaceae</taxon>
        <taxon>Corynebacterium</taxon>
    </lineage>
</organism>
<keyword evidence="5 8" id="KW-1133">Transmembrane helix</keyword>
<evidence type="ECO:0000256" key="4">
    <source>
        <dbReference type="ARBA" id="ARBA00022692"/>
    </source>
</evidence>
<keyword evidence="2" id="KW-0813">Transport</keyword>
<evidence type="ECO:0000256" key="6">
    <source>
        <dbReference type="ARBA" id="ARBA00023136"/>
    </source>
</evidence>
<feature type="region of interest" description="Disordered" evidence="7">
    <location>
        <begin position="174"/>
        <end position="193"/>
    </location>
</feature>
<keyword evidence="3" id="KW-1003">Cell membrane</keyword>
<dbReference type="PROSITE" id="PS00216">
    <property type="entry name" value="SUGAR_TRANSPORT_1"/>
    <property type="match status" value="1"/>
</dbReference>
<protein>
    <submittedName>
        <fullName evidence="10">MFS transporter</fullName>
    </submittedName>
</protein>
<feature type="transmembrane region" description="Helical" evidence="8">
    <location>
        <begin position="149"/>
        <end position="167"/>
    </location>
</feature>
<dbReference type="InterPro" id="IPR036259">
    <property type="entry name" value="MFS_trans_sf"/>
</dbReference>
<feature type="domain" description="Major facilitator superfamily (MFS) profile" evidence="9">
    <location>
        <begin position="1"/>
        <end position="404"/>
    </location>
</feature>
<evidence type="ECO:0000256" key="2">
    <source>
        <dbReference type="ARBA" id="ARBA00022448"/>
    </source>
</evidence>
<dbReference type="PANTHER" id="PTHR23517:SF13">
    <property type="entry name" value="MAJOR FACILITATOR SUPERFAMILY MFS_1"/>
    <property type="match status" value="1"/>
</dbReference>
<feature type="transmembrane region" description="Helical" evidence="8">
    <location>
        <begin position="24"/>
        <end position="46"/>
    </location>
</feature>
<sequence length="411" mass="42128">MFAVGFGANLFSALMPSYKHFYNFTQAHVTFLLAVYVLGLIPTLLLSGPLSDVYGRRAVIRPAMIVSAIGSLILLAGVVLGFGALLVGRFLVGASMGMVLAAGASWLKEISAGPAAVSARRATVAITAGFASGPLCSGCIAEWLPAPDVVPYVVHIVLIVVVTVVAWNTPEAVPSTATAGGGTSPERVGVSAGGGDDAALTTGGKAGGVAIFRGRLFSRSVLTPRFLWAVAAWAPWVFGAATTSFSVLPALVRVEWTSAYSGLIAALTLGSGLLVQPWAQRLGNRDTVAPAIVGLVLIFLGMGASVLVALSNSPLSVFPAAILLGASYGVMMVSGLREVQEIAPPHELGAATAIYYSLTYAGFFVPFILSYIGPAIGYEWAFVFGAMVAVASIVPVAKATANASVHARATG</sequence>
<dbReference type="InterPro" id="IPR011701">
    <property type="entry name" value="MFS"/>
</dbReference>
<name>A0A7G7YQP9_9CORY</name>
<keyword evidence="4 8" id="KW-0812">Transmembrane</keyword>
<comment type="subcellular location">
    <subcellularLocation>
        <location evidence="1">Cell membrane</location>
        <topology evidence="1">Multi-pass membrane protein</topology>
    </subcellularLocation>
</comment>
<feature type="transmembrane region" description="Helical" evidence="8">
    <location>
        <begin position="316"/>
        <end position="336"/>
    </location>
</feature>
<dbReference type="InterPro" id="IPR050171">
    <property type="entry name" value="MFS_Transporters"/>
</dbReference>
<evidence type="ECO:0000313" key="10">
    <source>
        <dbReference type="EMBL" id="QNH96819.1"/>
    </source>
</evidence>
<evidence type="ECO:0000256" key="1">
    <source>
        <dbReference type="ARBA" id="ARBA00004651"/>
    </source>
</evidence>
<evidence type="ECO:0000259" key="9">
    <source>
        <dbReference type="PROSITE" id="PS50850"/>
    </source>
</evidence>
<gene>
    <name evidence="10" type="ORF">GP473_00210</name>
</gene>
<feature type="transmembrane region" description="Helical" evidence="8">
    <location>
        <begin position="287"/>
        <end position="310"/>
    </location>
</feature>
<dbReference type="KEGG" id="cans:GP473_00210"/>
<evidence type="ECO:0000256" key="8">
    <source>
        <dbReference type="SAM" id="Phobius"/>
    </source>
</evidence>
<dbReference type="Gene3D" id="1.20.1250.20">
    <property type="entry name" value="MFS general substrate transporter like domains"/>
    <property type="match status" value="2"/>
</dbReference>
<dbReference type="GO" id="GO:0022857">
    <property type="term" value="F:transmembrane transporter activity"/>
    <property type="evidence" value="ECO:0007669"/>
    <property type="project" value="InterPro"/>
</dbReference>
<feature type="transmembrane region" description="Helical" evidence="8">
    <location>
        <begin position="258"/>
        <end position="275"/>
    </location>
</feature>
<dbReference type="Proteomes" id="UP000515275">
    <property type="component" value="Chromosome"/>
</dbReference>
<dbReference type="PROSITE" id="PS50850">
    <property type="entry name" value="MFS"/>
    <property type="match status" value="1"/>
</dbReference>
<evidence type="ECO:0000256" key="3">
    <source>
        <dbReference type="ARBA" id="ARBA00022475"/>
    </source>
</evidence>
<evidence type="ECO:0000313" key="11">
    <source>
        <dbReference type="Proteomes" id="UP000515275"/>
    </source>
</evidence>
<dbReference type="PANTHER" id="PTHR23517">
    <property type="entry name" value="RESISTANCE PROTEIN MDTM, PUTATIVE-RELATED-RELATED"/>
    <property type="match status" value="1"/>
</dbReference>
<proteinExistence type="predicted"/>
<dbReference type="EMBL" id="CP046883">
    <property type="protein sequence ID" value="QNH96819.1"/>
    <property type="molecule type" value="Genomic_DNA"/>
</dbReference>